<evidence type="ECO:0000256" key="14">
    <source>
        <dbReference type="SAM" id="Phobius"/>
    </source>
</evidence>
<dbReference type="CDD" id="cd00075">
    <property type="entry name" value="HATPase"/>
    <property type="match status" value="1"/>
</dbReference>
<evidence type="ECO:0000256" key="12">
    <source>
        <dbReference type="ARBA" id="ARBA00023012"/>
    </source>
</evidence>
<evidence type="ECO:0000313" key="17">
    <source>
        <dbReference type="EMBL" id="TQR13245.1"/>
    </source>
</evidence>
<evidence type="ECO:0000256" key="3">
    <source>
        <dbReference type="ARBA" id="ARBA00012438"/>
    </source>
</evidence>
<keyword evidence="11 14" id="KW-1133">Transmembrane helix</keyword>
<dbReference type="GO" id="GO:0000155">
    <property type="term" value="F:phosphorelay sensor kinase activity"/>
    <property type="evidence" value="ECO:0007669"/>
    <property type="project" value="InterPro"/>
</dbReference>
<dbReference type="PRINTS" id="PR00344">
    <property type="entry name" value="BCTRLSENSOR"/>
</dbReference>
<feature type="domain" description="HAMP" evidence="16">
    <location>
        <begin position="177"/>
        <end position="231"/>
    </location>
</feature>
<dbReference type="Proteomes" id="UP000317316">
    <property type="component" value="Unassembled WGS sequence"/>
</dbReference>
<comment type="caution">
    <text evidence="17">The sequence shown here is derived from an EMBL/GenBank/DDBJ whole genome shotgun (WGS) entry which is preliminary data.</text>
</comment>
<dbReference type="InterPro" id="IPR036890">
    <property type="entry name" value="HATPase_C_sf"/>
</dbReference>
<dbReference type="CDD" id="cd00082">
    <property type="entry name" value="HisKA"/>
    <property type="match status" value="1"/>
</dbReference>
<evidence type="ECO:0000256" key="9">
    <source>
        <dbReference type="ARBA" id="ARBA00022777"/>
    </source>
</evidence>
<evidence type="ECO:0000256" key="2">
    <source>
        <dbReference type="ARBA" id="ARBA00004651"/>
    </source>
</evidence>
<dbReference type="FunFam" id="3.30.565.10:FF:000006">
    <property type="entry name" value="Sensor histidine kinase WalK"/>
    <property type="match status" value="1"/>
</dbReference>
<evidence type="ECO:0000256" key="1">
    <source>
        <dbReference type="ARBA" id="ARBA00000085"/>
    </source>
</evidence>
<name>A0A544T714_9BACI</name>
<dbReference type="SMART" id="SM00388">
    <property type="entry name" value="HisKA"/>
    <property type="match status" value="1"/>
</dbReference>
<keyword evidence="9 17" id="KW-0418">Kinase</keyword>
<keyword evidence="4" id="KW-1003">Cell membrane</keyword>
<dbReference type="InterPro" id="IPR050428">
    <property type="entry name" value="TCS_sensor_his_kinase"/>
</dbReference>
<protein>
    <recommendedName>
        <fullName evidence="3">histidine kinase</fullName>
        <ecNumber evidence="3">2.7.13.3</ecNumber>
    </recommendedName>
</protein>
<dbReference type="EC" id="2.7.13.3" evidence="3"/>
<keyword evidence="18" id="KW-1185">Reference proteome</keyword>
<evidence type="ECO:0000256" key="6">
    <source>
        <dbReference type="ARBA" id="ARBA00022679"/>
    </source>
</evidence>
<dbReference type="PANTHER" id="PTHR45436:SF5">
    <property type="entry name" value="SENSOR HISTIDINE KINASE TRCS"/>
    <property type="match status" value="1"/>
</dbReference>
<dbReference type="AlphaFoldDB" id="A0A544T714"/>
<dbReference type="PROSITE" id="PS50885">
    <property type="entry name" value="HAMP"/>
    <property type="match status" value="1"/>
</dbReference>
<keyword evidence="8" id="KW-0547">Nucleotide-binding</keyword>
<dbReference type="Pfam" id="PF02518">
    <property type="entry name" value="HATPase_c"/>
    <property type="match status" value="1"/>
</dbReference>
<reference evidence="17 18" key="1">
    <citation type="submission" date="2019-05" db="EMBL/GenBank/DDBJ databases">
        <title>Psychrobacillus vulpis sp. nov., a new species isolated from feces of a red fox that inhabits in The Tablas de Daimiel Natural Park, Albacete, Spain.</title>
        <authorList>
            <person name="Rodriguez M."/>
            <person name="Reina J.C."/>
            <person name="Bejar V."/>
            <person name="Llamas I."/>
        </authorList>
    </citation>
    <scope>NUCLEOTIDE SEQUENCE [LARGE SCALE GENOMIC DNA]</scope>
    <source>
        <strain evidence="17 18">NEAU-3TGS17</strain>
    </source>
</reference>
<evidence type="ECO:0000256" key="13">
    <source>
        <dbReference type="ARBA" id="ARBA00023136"/>
    </source>
</evidence>
<dbReference type="Pfam" id="PF00512">
    <property type="entry name" value="HisKA"/>
    <property type="match status" value="1"/>
</dbReference>
<dbReference type="Gene3D" id="3.30.565.10">
    <property type="entry name" value="Histidine kinase-like ATPase, C-terminal domain"/>
    <property type="match status" value="1"/>
</dbReference>
<dbReference type="InterPro" id="IPR004358">
    <property type="entry name" value="Sig_transdc_His_kin-like_C"/>
</dbReference>
<evidence type="ECO:0000256" key="5">
    <source>
        <dbReference type="ARBA" id="ARBA00022553"/>
    </source>
</evidence>
<dbReference type="InterPro" id="IPR005467">
    <property type="entry name" value="His_kinase_dom"/>
</dbReference>
<gene>
    <name evidence="17" type="ORF">FG382_12080</name>
</gene>
<dbReference type="Gene3D" id="6.10.340.10">
    <property type="match status" value="1"/>
</dbReference>
<evidence type="ECO:0000256" key="11">
    <source>
        <dbReference type="ARBA" id="ARBA00022989"/>
    </source>
</evidence>
<dbReference type="CDD" id="cd06225">
    <property type="entry name" value="HAMP"/>
    <property type="match status" value="1"/>
</dbReference>
<dbReference type="SUPFAM" id="SSF55874">
    <property type="entry name" value="ATPase domain of HSP90 chaperone/DNA topoisomerase II/histidine kinase"/>
    <property type="match status" value="1"/>
</dbReference>
<evidence type="ECO:0000256" key="4">
    <source>
        <dbReference type="ARBA" id="ARBA00022475"/>
    </source>
</evidence>
<dbReference type="InterPro" id="IPR003661">
    <property type="entry name" value="HisK_dim/P_dom"/>
</dbReference>
<dbReference type="EMBL" id="VDGH01000006">
    <property type="protein sequence ID" value="TQR13245.1"/>
    <property type="molecule type" value="Genomic_DNA"/>
</dbReference>
<comment type="subcellular location">
    <subcellularLocation>
        <location evidence="2">Cell membrane</location>
        <topology evidence="2">Multi-pass membrane protein</topology>
    </subcellularLocation>
</comment>
<organism evidence="17 18">
    <name type="scientific">Psychrobacillus lasiicapitis</name>
    <dbReference type="NCBI Taxonomy" id="1636719"/>
    <lineage>
        <taxon>Bacteria</taxon>
        <taxon>Bacillati</taxon>
        <taxon>Bacillota</taxon>
        <taxon>Bacilli</taxon>
        <taxon>Bacillales</taxon>
        <taxon>Bacillaceae</taxon>
        <taxon>Psychrobacillus</taxon>
    </lineage>
</organism>
<evidence type="ECO:0000313" key="18">
    <source>
        <dbReference type="Proteomes" id="UP000317316"/>
    </source>
</evidence>
<evidence type="ECO:0000256" key="10">
    <source>
        <dbReference type="ARBA" id="ARBA00022840"/>
    </source>
</evidence>
<sequence>MKLRNKINLYTSVLFIVLLILMNASIYFLFSHLMLTNELNRAEANVEKIVTDIGKTKDRLPPDQLLRAYLPVEGMIRVVKNDLTTHAKITSPSEAALESRPKNFFMGKTSEVVKLEKKRYVFVSYPVIWNDGSVVNLQVTSSIQEMDNMLNILRIVLIVVTIIAMIPVFLSSRVLSNLIIQPIRSMIDTMKEIQKSAQFKRLELENTSESELVEMGETFNHMIDILQSNFEKQEQFVSNASHELRTPLTIIENYADLLKRRGLERPDLFEESIDAIHSEAVRMREMTEQLLQLARQQEQWNIQLEQINLTELVTDTANTFQNTYQRKVLVEGNDITTGYTDAQKLRQLLYIFLDNARKYSEDQITIHIGQASDETYIQIEDKGIGIPKDDLPHVFDRFYRVDQARSRKQGGSGLGLTMAKQIANAIGIRIELNSLENRGTTVTLFFKSTESG</sequence>
<dbReference type="GO" id="GO:0005524">
    <property type="term" value="F:ATP binding"/>
    <property type="evidence" value="ECO:0007669"/>
    <property type="project" value="UniProtKB-KW"/>
</dbReference>
<dbReference type="SUPFAM" id="SSF47384">
    <property type="entry name" value="Homodimeric domain of signal transducing histidine kinase"/>
    <property type="match status" value="1"/>
</dbReference>
<evidence type="ECO:0000256" key="8">
    <source>
        <dbReference type="ARBA" id="ARBA00022741"/>
    </source>
</evidence>
<dbReference type="InterPro" id="IPR003594">
    <property type="entry name" value="HATPase_dom"/>
</dbReference>
<feature type="transmembrane region" description="Helical" evidence="14">
    <location>
        <begin position="152"/>
        <end position="170"/>
    </location>
</feature>
<dbReference type="InterPro" id="IPR036097">
    <property type="entry name" value="HisK_dim/P_sf"/>
</dbReference>
<keyword evidence="5" id="KW-0597">Phosphoprotein</keyword>
<dbReference type="OrthoDB" id="9786919at2"/>
<dbReference type="FunFam" id="1.10.287.130:FF:000001">
    <property type="entry name" value="Two-component sensor histidine kinase"/>
    <property type="match status" value="1"/>
</dbReference>
<dbReference type="SMART" id="SM00387">
    <property type="entry name" value="HATPase_c"/>
    <property type="match status" value="1"/>
</dbReference>
<dbReference type="GO" id="GO:0005886">
    <property type="term" value="C:plasma membrane"/>
    <property type="evidence" value="ECO:0007669"/>
    <property type="project" value="UniProtKB-SubCell"/>
</dbReference>
<dbReference type="PANTHER" id="PTHR45436">
    <property type="entry name" value="SENSOR HISTIDINE KINASE YKOH"/>
    <property type="match status" value="1"/>
</dbReference>
<dbReference type="InterPro" id="IPR003660">
    <property type="entry name" value="HAMP_dom"/>
</dbReference>
<dbReference type="Pfam" id="PF00672">
    <property type="entry name" value="HAMP"/>
    <property type="match status" value="1"/>
</dbReference>
<dbReference type="Gene3D" id="1.10.287.130">
    <property type="match status" value="1"/>
</dbReference>
<accession>A0A544T714</accession>
<keyword evidence="12" id="KW-0902">Two-component regulatory system</keyword>
<feature type="transmembrane region" description="Helical" evidence="14">
    <location>
        <begin position="7"/>
        <end position="30"/>
    </location>
</feature>
<evidence type="ECO:0000259" key="16">
    <source>
        <dbReference type="PROSITE" id="PS50885"/>
    </source>
</evidence>
<dbReference type="PROSITE" id="PS50109">
    <property type="entry name" value="HIS_KIN"/>
    <property type="match status" value="1"/>
</dbReference>
<dbReference type="RefSeq" id="WP_142539126.1">
    <property type="nucleotide sequence ID" value="NZ_BMIE01000004.1"/>
</dbReference>
<proteinExistence type="predicted"/>
<evidence type="ECO:0000256" key="7">
    <source>
        <dbReference type="ARBA" id="ARBA00022692"/>
    </source>
</evidence>
<keyword evidence="7 14" id="KW-0812">Transmembrane</keyword>
<keyword evidence="13 14" id="KW-0472">Membrane</keyword>
<keyword evidence="6" id="KW-0808">Transferase</keyword>
<keyword evidence="10" id="KW-0067">ATP-binding</keyword>
<comment type="catalytic activity">
    <reaction evidence="1">
        <text>ATP + protein L-histidine = ADP + protein N-phospho-L-histidine.</text>
        <dbReference type="EC" id="2.7.13.3"/>
    </reaction>
</comment>
<evidence type="ECO:0000259" key="15">
    <source>
        <dbReference type="PROSITE" id="PS50109"/>
    </source>
</evidence>
<feature type="domain" description="Histidine kinase" evidence="15">
    <location>
        <begin position="239"/>
        <end position="450"/>
    </location>
</feature>